<comment type="caution">
    <text evidence="1">The sequence shown here is derived from an EMBL/GenBank/DDBJ whole genome shotgun (WGS) entry which is preliminary data.</text>
</comment>
<gene>
    <name evidence="1" type="ORF">ECDEC2D_0878</name>
</gene>
<dbReference type="Proteomes" id="UP000005272">
    <property type="component" value="Unassembled WGS sequence"/>
</dbReference>
<proteinExistence type="predicted"/>
<reference evidence="1 2" key="1">
    <citation type="journal article" date="2012" name="J. Bacteriol.">
        <title>Draft Genome Sequences of the Diarrheagenic Escherichia coli Collection.</title>
        <authorList>
            <person name="Hazen T.H."/>
            <person name="Sahl J.W."/>
            <person name="Redman J.C."/>
            <person name="Morris C.R."/>
            <person name="Daugherty S.C."/>
            <person name="Chibucos M.C."/>
            <person name="Sengamalay N.A."/>
            <person name="Fraser-Liggett C.M."/>
            <person name="Steinsland H."/>
            <person name="Whittam T.S."/>
            <person name="Whittam B."/>
            <person name="Manning S.D."/>
            <person name="Rasko D.A."/>
        </authorList>
    </citation>
    <scope>NUCLEOTIDE SEQUENCE [LARGE SCALE GENOMIC DNA]</scope>
    <source>
        <strain evidence="1 2">DEC2D</strain>
    </source>
</reference>
<name>A0A828U905_ECOLX</name>
<protein>
    <submittedName>
        <fullName evidence="1">Uncharacterized protein</fullName>
    </submittedName>
</protein>
<dbReference type="EMBL" id="AIFC01000012">
    <property type="protein sequence ID" value="EHU48086.1"/>
    <property type="molecule type" value="Genomic_DNA"/>
</dbReference>
<accession>A0A828U905</accession>
<evidence type="ECO:0000313" key="2">
    <source>
        <dbReference type="Proteomes" id="UP000005272"/>
    </source>
</evidence>
<sequence length="130" mass="14537">MSEVTDLVVIEKANAMTVFQSADQIEEILQKVEREVMSFVPDITTAKGRKEIASLAYKVAQTKTYLDGLGKDLVAELKEIPKLIDANRKTVRDRLDELKAKARQPLTDYEEEQARIKAEEEAKAAAVNDG</sequence>
<evidence type="ECO:0000313" key="1">
    <source>
        <dbReference type="EMBL" id="EHU48086.1"/>
    </source>
</evidence>
<organism evidence="1 2">
    <name type="scientific">Escherichia coli DEC2D</name>
    <dbReference type="NCBI Taxonomy" id="868141"/>
    <lineage>
        <taxon>Bacteria</taxon>
        <taxon>Pseudomonadati</taxon>
        <taxon>Pseudomonadota</taxon>
        <taxon>Gammaproteobacteria</taxon>
        <taxon>Enterobacterales</taxon>
        <taxon>Enterobacteriaceae</taxon>
        <taxon>Escherichia</taxon>
    </lineage>
</organism>
<dbReference type="AlphaFoldDB" id="A0A828U905"/>